<feature type="region of interest" description="Disordered" evidence="1">
    <location>
        <begin position="291"/>
        <end position="324"/>
    </location>
</feature>
<feature type="region of interest" description="Disordered" evidence="1">
    <location>
        <begin position="614"/>
        <end position="683"/>
    </location>
</feature>
<feature type="region of interest" description="Disordered" evidence="1">
    <location>
        <begin position="164"/>
        <end position="274"/>
    </location>
</feature>
<name>A0A0N4Z5F8_PARTI</name>
<evidence type="ECO:0000313" key="2">
    <source>
        <dbReference type="Proteomes" id="UP000038045"/>
    </source>
</evidence>
<dbReference type="WBParaSite" id="PTRK_0000233800.1">
    <property type="protein sequence ID" value="PTRK_0000233800.1"/>
    <property type="gene ID" value="PTRK_0000233800"/>
</dbReference>
<feature type="region of interest" description="Disordered" evidence="1">
    <location>
        <begin position="37"/>
        <end position="151"/>
    </location>
</feature>
<dbReference type="AlphaFoldDB" id="A0A0N4Z5F8"/>
<feature type="compositionally biased region" description="Basic residues" evidence="1">
    <location>
        <begin position="62"/>
        <end position="71"/>
    </location>
</feature>
<feature type="compositionally biased region" description="Basic and acidic residues" evidence="1">
    <location>
        <begin position="646"/>
        <end position="656"/>
    </location>
</feature>
<evidence type="ECO:0000256" key="1">
    <source>
        <dbReference type="SAM" id="MobiDB-lite"/>
    </source>
</evidence>
<organism evidence="2 3">
    <name type="scientific">Parastrongyloides trichosuri</name>
    <name type="common">Possum-specific nematode worm</name>
    <dbReference type="NCBI Taxonomy" id="131310"/>
    <lineage>
        <taxon>Eukaryota</taxon>
        <taxon>Metazoa</taxon>
        <taxon>Ecdysozoa</taxon>
        <taxon>Nematoda</taxon>
        <taxon>Chromadorea</taxon>
        <taxon>Rhabditida</taxon>
        <taxon>Tylenchina</taxon>
        <taxon>Panagrolaimomorpha</taxon>
        <taxon>Strongyloidoidea</taxon>
        <taxon>Strongyloididae</taxon>
        <taxon>Parastrongyloides</taxon>
    </lineage>
</organism>
<dbReference type="Proteomes" id="UP000038045">
    <property type="component" value="Unplaced"/>
</dbReference>
<protein>
    <submittedName>
        <fullName evidence="3">LigA</fullName>
    </submittedName>
</protein>
<sequence>MQVSGGSQSFNAVNQMRILGRWMRSRHAGLRRLSEFQRGQHPAPAGPVDEDDHHPQPVQRRQGLHGVRRQRPHEALQLLRPHRRRDGGAGALHRPDPRPRRSPRTRPVVGRHGLEQPRAPRPDFRHHEASDRPPAAEHGRHASDPGAHPGRHASLRRLAEFQRGQHPAPAGSLDADDHHPQPVERGQGLHGVRRRRPHEAVQLLRPHRRCDGGTGALHRPDPRPCRSVGGPLFRAKGVRHANRCGQRPVRHRDKARQSMRPTTCPPSRQGLHSVRPCRHAGLRRLAEFQRGQHPAPARPLDADDHHPQPVQRRQGLPGVRRRRPHEAVQLLRSHRRCDGGTGALHRLDAVARRAGLQPSGLRLGLVARRPIGWRCGMVRLHAAVRRASGLVRHGRSLAPRASWNGPASWTEAGGRGCGRSGGLGDGPRPDPRLAKSSHRAGCCCDPDAARRSDRSGRRHRPRRFGGAAPLPHDDRRASVGSKLPDFTARRRRGPGPVPSASGGPTARLHGDRVPRRRLAGRLLSSRRLRFRRRSRRSAPARRRRGAARLDRFQWLSCGLWRSPSRPGAAFHLRRLSGRCHGAFSEWIGRGRPLSRGDLRAGIAAGDRRAAVLEPAARPTGGPGGDARCERGGRRHSRFRPLYPSRNQRDPESDRLPRGAGGLCSADGVEVPTMDSRCPDRRKRGRLRIDLTLGAPVAGA</sequence>
<evidence type="ECO:0000313" key="3">
    <source>
        <dbReference type="WBParaSite" id="PTRK_0000233800.1"/>
    </source>
</evidence>
<feature type="compositionally biased region" description="Basic and acidic residues" evidence="1">
    <location>
        <begin position="112"/>
        <end position="143"/>
    </location>
</feature>
<reference evidence="3" key="1">
    <citation type="submission" date="2017-02" db="UniProtKB">
        <authorList>
            <consortium name="WormBaseParasite"/>
        </authorList>
    </citation>
    <scope>IDENTIFICATION</scope>
</reference>
<feature type="region of interest" description="Disordered" evidence="1">
    <location>
        <begin position="398"/>
        <end position="510"/>
    </location>
</feature>
<keyword evidence="2" id="KW-1185">Reference proteome</keyword>
<accession>A0A0N4Z5F8</accession>
<feature type="compositionally biased region" description="Basic residues" evidence="1">
    <location>
        <begin position="236"/>
        <end position="254"/>
    </location>
</feature>
<proteinExistence type="predicted"/>
<feature type="compositionally biased region" description="Gly residues" evidence="1">
    <location>
        <begin position="413"/>
        <end position="425"/>
    </location>
</feature>